<feature type="domain" description="Fumarylacetoacetase-like C-terminal" evidence="2">
    <location>
        <begin position="29"/>
        <end position="229"/>
    </location>
</feature>
<dbReference type="GO" id="GO:0018773">
    <property type="term" value="F:acetylpyruvate hydrolase activity"/>
    <property type="evidence" value="ECO:0007669"/>
    <property type="project" value="TreeGrafter"/>
</dbReference>
<evidence type="ECO:0000256" key="1">
    <source>
        <dbReference type="ARBA" id="ARBA00022723"/>
    </source>
</evidence>
<keyword evidence="4" id="KW-1185">Reference proteome</keyword>
<dbReference type="AlphaFoldDB" id="A0A2U1SU32"/>
<protein>
    <submittedName>
        <fullName evidence="3">Fumarylacetoacetate hydrolase</fullName>
    </submittedName>
</protein>
<dbReference type="PANTHER" id="PTHR11820:SF90">
    <property type="entry name" value="FLUTATHIONE S-TRANSFERASE"/>
    <property type="match status" value="1"/>
</dbReference>
<evidence type="ECO:0000259" key="2">
    <source>
        <dbReference type="Pfam" id="PF01557"/>
    </source>
</evidence>
<sequence>MSDEFLFPPPAPASLAIAGDARRFPVRRIFCVGQNYAAHAREMGKDPSREQPCFFSKPADAVVVSGATIPYPPRTADLHHEIELVAAIGSGGAEIARADALAHVFGYAAGIDLTRRDLQSEARKAGRPWDLSKGFDNSAPLGALAPAARIGHPAAGRISLAVNGAVRQDADLSEMIWSVAEIVAILSAFVRLEAGDLIFTGTPAGVGPIVAGDHVTGAIDGVGTVELTVA</sequence>
<comment type="caution">
    <text evidence="3">The sequence shown here is derived from an EMBL/GenBank/DDBJ whole genome shotgun (WGS) entry which is preliminary data.</text>
</comment>
<proteinExistence type="predicted"/>
<dbReference type="RefSeq" id="WP_108916140.1">
    <property type="nucleotide sequence ID" value="NZ_BGJY01000002.1"/>
</dbReference>
<dbReference type="Gene3D" id="3.90.850.10">
    <property type="entry name" value="Fumarylacetoacetase-like, C-terminal domain"/>
    <property type="match status" value="1"/>
</dbReference>
<organism evidence="3 4">
    <name type="scientific">Methylosinus sporium</name>
    <dbReference type="NCBI Taxonomy" id="428"/>
    <lineage>
        <taxon>Bacteria</taxon>
        <taxon>Pseudomonadati</taxon>
        <taxon>Pseudomonadota</taxon>
        <taxon>Alphaproteobacteria</taxon>
        <taxon>Hyphomicrobiales</taxon>
        <taxon>Methylocystaceae</taxon>
        <taxon>Methylosinus</taxon>
    </lineage>
</organism>
<dbReference type="SUPFAM" id="SSF56529">
    <property type="entry name" value="FAH"/>
    <property type="match status" value="1"/>
</dbReference>
<reference evidence="3 4" key="1">
    <citation type="journal article" date="2018" name="Appl. Microbiol. Biotechnol.">
        <title>Co-cultivation of the strictly anaerobic methanogen Methanosarcina barkeri with aerobic methanotrophs in an oxygen-limited membrane bioreactor.</title>
        <authorList>
            <person name="In 't Zandt M.H."/>
            <person name="van den Bosch T.J.M."/>
            <person name="Rijkers R."/>
            <person name="van Kessel M.A.H.J."/>
            <person name="Jetten M.S.M."/>
            <person name="Welte C.U."/>
        </authorList>
    </citation>
    <scope>NUCLEOTIDE SEQUENCE [LARGE SCALE GENOMIC DNA]</scope>
    <source>
        <strain evidence="3 4">DSM 17706</strain>
    </source>
</reference>
<dbReference type="OrthoDB" id="5197601at2"/>
<dbReference type="EMBL" id="PUIV01000004">
    <property type="protein sequence ID" value="PWB95117.1"/>
    <property type="molecule type" value="Genomic_DNA"/>
</dbReference>
<accession>A0A2U1SU32</accession>
<dbReference type="PANTHER" id="PTHR11820">
    <property type="entry name" value="ACYLPYRUVASE"/>
    <property type="match status" value="1"/>
</dbReference>
<evidence type="ECO:0000313" key="4">
    <source>
        <dbReference type="Proteomes" id="UP000245137"/>
    </source>
</evidence>
<keyword evidence="1" id="KW-0479">Metal-binding</keyword>
<dbReference type="Proteomes" id="UP000245137">
    <property type="component" value="Unassembled WGS sequence"/>
</dbReference>
<evidence type="ECO:0000313" key="3">
    <source>
        <dbReference type="EMBL" id="PWB95117.1"/>
    </source>
</evidence>
<dbReference type="Pfam" id="PF01557">
    <property type="entry name" value="FAA_hydrolase"/>
    <property type="match status" value="1"/>
</dbReference>
<dbReference type="InterPro" id="IPR036663">
    <property type="entry name" value="Fumarylacetoacetase_C_sf"/>
</dbReference>
<gene>
    <name evidence="3" type="ORF">C5689_04850</name>
</gene>
<dbReference type="InterPro" id="IPR011234">
    <property type="entry name" value="Fumarylacetoacetase-like_C"/>
</dbReference>
<name>A0A2U1SU32_METSR</name>
<keyword evidence="3" id="KW-0378">Hydrolase</keyword>
<dbReference type="GO" id="GO:0046872">
    <property type="term" value="F:metal ion binding"/>
    <property type="evidence" value="ECO:0007669"/>
    <property type="project" value="UniProtKB-KW"/>
</dbReference>